<protein>
    <submittedName>
        <fullName evidence="3">Uncharacterized protein</fullName>
    </submittedName>
</protein>
<proteinExistence type="predicted"/>
<evidence type="ECO:0000313" key="4">
    <source>
        <dbReference type="Proteomes" id="UP001317629"/>
    </source>
</evidence>
<gene>
    <name evidence="3" type="ORF">SS37A_08310</name>
</gene>
<feature type="region of interest" description="Disordered" evidence="1">
    <location>
        <begin position="31"/>
        <end position="77"/>
    </location>
</feature>
<name>A0ABM8E5X9_9HYPH</name>
<feature type="compositionally biased region" description="Basic and acidic residues" evidence="1">
    <location>
        <begin position="56"/>
        <end position="77"/>
    </location>
</feature>
<keyword evidence="2" id="KW-0732">Signal</keyword>
<evidence type="ECO:0000256" key="1">
    <source>
        <dbReference type="SAM" id="MobiDB-lite"/>
    </source>
</evidence>
<feature type="chain" id="PRO_5047519253" evidence="2">
    <location>
        <begin position="29"/>
        <end position="77"/>
    </location>
</feature>
<organism evidence="3 4">
    <name type="scientific">Methylocystis iwaonis</name>
    <dbReference type="NCBI Taxonomy" id="2885079"/>
    <lineage>
        <taxon>Bacteria</taxon>
        <taxon>Pseudomonadati</taxon>
        <taxon>Pseudomonadota</taxon>
        <taxon>Alphaproteobacteria</taxon>
        <taxon>Hyphomicrobiales</taxon>
        <taxon>Methylocystaceae</taxon>
        <taxon>Methylocystis</taxon>
    </lineage>
</organism>
<evidence type="ECO:0000256" key="2">
    <source>
        <dbReference type="SAM" id="SignalP"/>
    </source>
</evidence>
<sequence length="77" mass="7669">MKRNILSGAALSAAALSIAIAGAGPALAKHKAHQRAPKAAVEKNKCSNKNGCPAKAESKDAPAGEAKPAEIKPGEGK</sequence>
<dbReference type="Proteomes" id="UP001317629">
    <property type="component" value="Chromosome"/>
</dbReference>
<reference evidence="3 4" key="1">
    <citation type="journal article" date="2023" name="Int. J. Syst. Evol. Microbiol.">
        <title>Methylocystis iwaonis sp. nov., a type II methane-oxidizing bacterium from surface soil of a rice paddy field in Japan, and emended description of the genus Methylocystis (ex Whittenbury et al. 1970) Bowman et al. 1993.</title>
        <authorList>
            <person name="Kaise H."/>
            <person name="Sawadogo J.B."/>
            <person name="Alam M.S."/>
            <person name="Ueno C."/>
            <person name="Dianou D."/>
            <person name="Shinjo R."/>
            <person name="Asakawa S."/>
        </authorList>
    </citation>
    <scope>NUCLEOTIDE SEQUENCE [LARGE SCALE GENOMIC DNA]</scope>
    <source>
        <strain evidence="3 4">SS37A-Re</strain>
    </source>
</reference>
<dbReference type="EMBL" id="AP027142">
    <property type="protein sequence ID" value="BDV33302.1"/>
    <property type="molecule type" value="Genomic_DNA"/>
</dbReference>
<feature type="signal peptide" evidence="2">
    <location>
        <begin position="1"/>
        <end position="28"/>
    </location>
</feature>
<evidence type="ECO:0000313" key="3">
    <source>
        <dbReference type="EMBL" id="BDV33302.1"/>
    </source>
</evidence>
<accession>A0ABM8E5X9</accession>
<dbReference type="RefSeq" id="WP_281930682.1">
    <property type="nucleotide sequence ID" value="NZ_AP027142.1"/>
</dbReference>
<keyword evidence="4" id="KW-1185">Reference proteome</keyword>